<comment type="caution">
    <text evidence="10">The sequence shown here is derived from an EMBL/GenBank/DDBJ whole genome shotgun (WGS) entry which is preliminary data.</text>
</comment>
<sequence length="389" mass="42317">MVLQQASPKVKFEVSPTESFLSVPGENYTSLFDPSTPLSSTINPLDVMTPQSFSDDGQTPQLPLVSEENENTPGPEDAQASSQKKPSKKRKSWGQVLPEPKTNLPPRKRAKTDDEKEQRRVERVLRNRRAAQSSRERKRLEVEALEHRNKELEEMLINAQKANLMLVEELNRLRRDSGVVNRPSSPLNAIRDAPLSLSQELFSSQDGHHLSKDPAANLVDQLIKSTANPTVNPASLSPELSPVPDEPQALPESSETQPAVSQVGEGAQIISGLADSDVTLISMDSAAQDDAAFNLCGSLGIPEAVDTDRYVLESGLLASPMSSIIDDDYMAGDSATGVSGQSTFEFFNMDDYLNDEANHAASDIMAASDYAAADHGLEPRVHDSEIQVS</sequence>
<feature type="compositionally biased region" description="Polar residues" evidence="8">
    <location>
        <begin position="251"/>
        <end position="260"/>
    </location>
</feature>
<dbReference type="GO" id="GO:0045944">
    <property type="term" value="P:positive regulation of transcription by RNA polymerase II"/>
    <property type="evidence" value="ECO:0007669"/>
    <property type="project" value="InterPro"/>
</dbReference>
<dbReference type="SUPFAM" id="SSF57959">
    <property type="entry name" value="Leucine zipper domain"/>
    <property type="match status" value="1"/>
</dbReference>
<feature type="compositionally biased region" description="Basic and acidic residues" evidence="8">
    <location>
        <begin position="111"/>
        <end position="125"/>
    </location>
</feature>
<dbReference type="PANTHER" id="PTHR46714">
    <property type="entry name" value="TRANSCRIPTIONAL ACTIVATOR HAC1"/>
    <property type="match status" value="1"/>
</dbReference>
<accession>A0A5C6GA30</accession>
<dbReference type="GO" id="GO:0006986">
    <property type="term" value="P:response to unfolded protein"/>
    <property type="evidence" value="ECO:0007669"/>
    <property type="project" value="UniProtKB-KW"/>
</dbReference>
<evidence type="ECO:0000256" key="5">
    <source>
        <dbReference type="ARBA" id="ARBA00023163"/>
    </source>
</evidence>
<dbReference type="PROSITE" id="PS50217">
    <property type="entry name" value="BZIP"/>
    <property type="match status" value="1"/>
</dbReference>
<comment type="subcellular location">
    <subcellularLocation>
        <location evidence="1">Nucleus</location>
    </subcellularLocation>
</comment>
<dbReference type="GO" id="GO:0000981">
    <property type="term" value="F:DNA-binding transcription factor activity, RNA polymerase II-specific"/>
    <property type="evidence" value="ECO:0007669"/>
    <property type="project" value="InterPro"/>
</dbReference>
<dbReference type="InterPro" id="IPR004827">
    <property type="entry name" value="bZIP"/>
</dbReference>
<evidence type="ECO:0000256" key="1">
    <source>
        <dbReference type="ARBA" id="ARBA00004123"/>
    </source>
</evidence>
<evidence type="ECO:0000259" key="9">
    <source>
        <dbReference type="PROSITE" id="PS50217"/>
    </source>
</evidence>
<reference evidence="11" key="1">
    <citation type="submission" date="2018-12" db="EMBL/GenBank/DDBJ databases">
        <title>The complete genome of Metarhizium rileyi, a key fungal pathogen of Lepidoptera.</title>
        <authorList>
            <person name="Binneck E."/>
            <person name="Lastra C.C.L."/>
            <person name="Sosa-Gomez D.R."/>
        </authorList>
    </citation>
    <scope>NUCLEOTIDE SEQUENCE [LARGE SCALE GENOMIC DNA]</scope>
    <source>
        <strain evidence="11">Cep018-CH2</strain>
    </source>
</reference>
<evidence type="ECO:0000256" key="4">
    <source>
        <dbReference type="ARBA" id="ARBA00023125"/>
    </source>
</evidence>
<keyword evidence="7" id="KW-0539">Nucleus</keyword>
<feature type="region of interest" description="Disordered" evidence="8">
    <location>
        <begin position="1"/>
        <end position="139"/>
    </location>
</feature>
<dbReference type="Proteomes" id="UP000317257">
    <property type="component" value="Unassembled WGS sequence"/>
</dbReference>
<dbReference type="InterPro" id="IPR044280">
    <property type="entry name" value="Hac1/HY5"/>
</dbReference>
<dbReference type="PANTHER" id="PTHR46714:SF6">
    <property type="entry name" value="TRANSCRIPTIONAL ACTIVATOR HAC1"/>
    <property type="match status" value="1"/>
</dbReference>
<keyword evidence="5" id="KW-0804">Transcription</keyword>
<evidence type="ECO:0000256" key="7">
    <source>
        <dbReference type="ARBA" id="ARBA00023242"/>
    </source>
</evidence>
<proteinExistence type="inferred from homology"/>
<dbReference type="GO" id="GO:0005634">
    <property type="term" value="C:nucleus"/>
    <property type="evidence" value="ECO:0007669"/>
    <property type="project" value="UniProtKB-SubCell"/>
</dbReference>
<dbReference type="GO" id="GO:0003677">
    <property type="term" value="F:DNA binding"/>
    <property type="evidence" value="ECO:0007669"/>
    <property type="project" value="UniProtKB-KW"/>
</dbReference>
<dbReference type="CDD" id="cd14710">
    <property type="entry name" value="bZIP_HAC1-like"/>
    <property type="match status" value="1"/>
</dbReference>
<evidence type="ECO:0000256" key="3">
    <source>
        <dbReference type="ARBA" id="ARBA00023015"/>
    </source>
</evidence>
<keyword evidence="6" id="KW-0834">Unfolded protein response</keyword>
<comment type="similarity">
    <text evidence="2">Belongs to the bZIP family.</text>
</comment>
<protein>
    <submittedName>
        <fullName evidence="10">Transcription factor that binds to CRE motif</fullName>
    </submittedName>
</protein>
<evidence type="ECO:0000256" key="2">
    <source>
        <dbReference type="ARBA" id="ARBA00007163"/>
    </source>
</evidence>
<evidence type="ECO:0000313" key="10">
    <source>
        <dbReference type="EMBL" id="TWU74189.1"/>
    </source>
</evidence>
<dbReference type="Pfam" id="PF07716">
    <property type="entry name" value="bZIP_2"/>
    <property type="match status" value="1"/>
</dbReference>
<keyword evidence="4" id="KW-0238">DNA-binding</keyword>
<gene>
    <name evidence="10" type="primary">HAC1</name>
    <name evidence="10" type="ORF">ED733_001805</name>
</gene>
<feature type="region of interest" description="Disordered" evidence="8">
    <location>
        <begin position="229"/>
        <end position="263"/>
    </location>
</feature>
<organism evidence="10 11">
    <name type="scientific">Metarhizium rileyi (strain RCEF 4871)</name>
    <name type="common">Nomuraea rileyi</name>
    <dbReference type="NCBI Taxonomy" id="1649241"/>
    <lineage>
        <taxon>Eukaryota</taxon>
        <taxon>Fungi</taxon>
        <taxon>Dikarya</taxon>
        <taxon>Ascomycota</taxon>
        <taxon>Pezizomycotina</taxon>
        <taxon>Sordariomycetes</taxon>
        <taxon>Hypocreomycetidae</taxon>
        <taxon>Hypocreales</taxon>
        <taxon>Clavicipitaceae</taxon>
        <taxon>Metarhizium</taxon>
    </lineage>
</organism>
<name>A0A5C6GA30_METRR</name>
<dbReference type="AlphaFoldDB" id="A0A5C6GA30"/>
<keyword evidence="3" id="KW-0805">Transcription regulation</keyword>
<evidence type="ECO:0000313" key="11">
    <source>
        <dbReference type="Proteomes" id="UP000317257"/>
    </source>
</evidence>
<feature type="domain" description="BZIP" evidence="9">
    <location>
        <begin position="117"/>
        <end position="174"/>
    </location>
</feature>
<dbReference type="InterPro" id="IPR046347">
    <property type="entry name" value="bZIP_sf"/>
</dbReference>
<evidence type="ECO:0000256" key="8">
    <source>
        <dbReference type="SAM" id="MobiDB-lite"/>
    </source>
</evidence>
<dbReference type="EMBL" id="SBHS01000012">
    <property type="protein sequence ID" value="TWU74189.1"/>
    <property type="molecule type" value="Genomic_DNA"/>
</dbReference>
<evidence type="ECO:0000256" key="6">
    <source>
        <dbReference type="ARBA" id="ARBA00023230"/>
    </source>
</evidence>
<feature type="compositionally biased region" description="Polar residues" evidence="8">
    <location>
        <begin position="27"/>
        <end position="61"/>
    </location>
</feature>